<dbReference type="Gene3D" id="2.60.40.1610">
    <property type="entry name" value="Domain of unknown function DUF1254"/>
    <property type="match status" value="1"/>
</dbReference>
<dbReference type="Gene3D" id="2.60.120.600">
    <property type="entry name" value="Domain of unknown function DUF1214, C-terminal domain"/>
    <property type="match status" value="1"/>
</dbReference>
<dbReference type="InterPro" id="IPR037050">
    <property type="entry name" value="DUF1254_sf"/>
</dbReference>
<dbReference type="Pfam" id="PF06742">
    <property type="entry name" value="DUF1214"/>
    <property type="match status" value="1"/>
</dbReference>
<evidence type="ECO:0000313" key="3">
    <source>
        <dbReference type="EMBL" id="TCI13784.1"/>
    </source>
</evidence>
<proteinExistence type="predicted"/>
<evidence type="ECO:0000259" key="2">
    <source>
        <dbReference type="Pfam" id="PF06863"/>
    </source>
</evidence>
<dbReference type="InterPro" id="IPR010621">
    <property type="entry name" value="DUF1214"/>
</dbReference>
<dbReference type="PANTHER" id="PTHR36509">
    <property type="entry name" value="BLL3101 PROTEIN"/>
    <property type="match status" value="1"/>
</dbReference>
<dbReference type="SUPFAM" id="SSF160935">
    <property type="entry name" value="VPA0735-like"/>
    <property type="match status" value="1"/>
</dbReference>
<organism evidence="3 4">
    <name type="scientific">Dyella soli</name>
    <dbReference type="NCBI Taxonomy" id="522319"/>
    <lineage>
        <taxon>Bacteria</taxon>
        <taxon>Pseudomonadati</taxon>
        <taxon>Pseudomonadota</taxon>
        <taxon>Gammaproteobacteria</taxon>
        <taxon>Lysobacterales</taxon>
        <taxon>Rhodanobacteraceae</taxon>
        <taxon>Dyella</taxon>
    </lineage>
</organism>
<comment type="caution">
    <text evidence="3">The sequence shown here is derived from an EMBL/GenBank/DDBJ whole genome shotgun (WGS) entry which is preliminary data.</text>
</comment>
<dbReference type="Pfam" id="PF06863">
    <property type="entry name" value="DUF1254"/>
    <property type="match status" value="1"/>
</dbReference>
<reference evidence="3 4" key="1">
    <citation type="submission" date="2019-02" db="EMBL/GenBank/DDBJ databases">
        <title>Dyella amyloliquefaciens sp. nov., isolated from forest soil.</title>
        <authorList>
            <person name="Gao Z.-H."/>
            <person name="Qiu L.-H."/>
        </authorList>
    </citation>
    <scope>NUCLEOTIDE SEQUENCE [LARGE SCALE GENOMIC DNA]</scope>
    <source>
        <strain evidence="3 4">KACC 12747</strain>
    </source>
</reference>
<dbReference type="AlphaFoldDB" id="A0A4R0Z2B8"/>
<dbReference type="PANTHER" id="PTHR36509:SF3">
    <property type="entry name" value="SIGNAL PEPTIDE PROTEIN"/>
    <property type="match status" value="1"/>
</dbReference>
<evidence type="ECO:0000313" key="4">
    <source>
        <dbReference type="Proteomes" id="UP000291822"/>
    </source>
</evidence>
<dbReference type="InterPro" id="IPR010679">
    <property type="entry name" value="DUF1254"/>
</dbReference>
<keyword evidence="4" id="KW-1185">Reference proteome</keyword>
<name>A0A4R0Z2B8_9GAMM</name>
<feature type="domain" description="DUF1214" evidence="1">
    <location>
        <begin position="361"/>
        <end position="466"/>
    </location>
</feature>
<dbReference type="Proteomes" id="UP000291822">
    <property type="component" value="Unassembled WGS sequence"/>
</dbReference>
<protein>
    <submittedName>
        <fullName evidence="3">DUF1254 domain-containing protein</fullName>
    </submittedName>
</protein>
<dbReference type="InterPro" id="IPR037049">
    <property type="entry name" value="DUF1214_C_sf"/>
</dbReference>
<accession>A0A4R0Z2B8</accession>
<evidence type="ECO:0000259" key="1">
    <source>
        <dbReference type="Pfam" id="PF06742"/>
    </source>
</evidence>
<dbReference type="Gene3D" id="1.10.3360.10">
    <property type="entry name" value="VPA0735-like domain"/>
    <property type="match status" value="1"/>
</dbReference>
<gene>
    <name evidence="3" type="ORF">EZM97_02910</name>
</gene>
<feature type="domain" description="DUF1254" evidence="2">
    <location>
        <begin position="85"/>
        <end position="206"/>
    </location>
</feature>
<dbReference type="EMBL" id="SJTG01000001">
    <property type="protein sequence ID" value="TCI13784.1"/>
    <property type="molecule type" value="Genomic_DNA"/>
</dbReference>
<sequence>MTFALVALNASAQKAGGRGWLDNDHLQTRYGALEFKGGYPTDETAKRLRDAVELNRAIDVYMTQMPTVSWYAVWKGTADAGSKQPNQMIIWETLMDGQTLLLTGNTETVYGLASIDLRKGPVVIDVPPKMLGGVSDIRQTEIAGLGPTGVDKGQGGKLLILPPGYNGQVPDGYIVRKSASYRAVFGVRGFQVDGRTDQAVALMKKARIYALADAAHPPAQVFFNGSGKEVDTVFPDTVAFFDDLGTLVADEPADIFTTNDRFAMSNIGMVSGKPFKPGDAQRKLLNEAAQLGGAYARVNGFASDDPDRMAYPDRKWEYTFIGGSATWDAQGYVNADRRAAFAYSAIGMSPAMADKSVGQGSQYIWSMRDSQGRFLDGGKNYKLHVPAHVPVKNFWSVVVYDAVSRSLLRTQQRLPSVSTYTGPVANSDGSIDIYFGPKAPAGKEKNWVQTVPNKGWFTLFRFYGPLEPYFDKSWKPGDIEEVK</sequence>